<dbReference type="STRING" id="1265313.HRUBRA_01948"/>
<dbReference type="Pfam" id="PF06938">
    <property type="entry name" value="DUF1285_N"/>
    <property type="match status" value="1"/>
</dbReference>
<evidence type="ECO:0000259" key="2">
    <source>
        <dbReference type="Pfam" id="PF21028"/>
    </source>
</evidence>
<sequence>MSDSLDNVQRQLEAARSGLGGPPLEQWNPRLSGTIDIRILADGSWLHEGTPIRREALVRLFASILRRENDGAYYLVTPVEKWRIAVDLHPLVVEDVEAVMEAGQATLLATCNTGRQVAIDADHPLFTEPAAAGAAVVSLEHGLTALFSRKAWPRLVNLAVDEDGETVIYSAGQRFPLA</sequence>
<dbReference type="Pfam" id="PF21028">
    <property type="entry name" value="DUF1285_C"/>
    <property type="match status" value="1"/>
</dbReference>
<protein>
    <submittedName>
        <fullName evidence="3">Proteophosphoglycan</fullName>
    </submittedName>
</protein>
<dbReference type="eggNOG" id="COG3816">
    <property type="taxonomic scope" value="Bacteria"/>
</dbReference>
<dbReference type="PIRSF" id="PIRSF029557">
    <property type="entry name" value="UCP029557"/>
    <property type="match status" value="1"/>
</dbReference>
<evidence type="ECO:0000313" key="4">
    <source>
        <dbReference type="Proteomes" id="UP000029640"/>
    </source>
</evidence>
<comment type="caution">
    <text evidence="3">The sequence shown here is derived from an EMBL/GenBank/DDBJ whole genome shotgun (WGS) entry which is preliminary data.</text>
</comment>
<gene>
    <name evidence="3" type="ORF">HRUBRA_01948</name>
</gene>
<keyword evidence="4" id="KW-1185">Reference proteome</keyword>
<dbReference type="InterPro" id="IPR048341">
    <property type="entry name" value="DUF1285_N"/>
</dbReference>
<dbReference type="InterPro" id="IPR048342">
    <property type="entry name" value="DUF1285_C"/>
</dbReference>
<dbReference type="Proteomes" id="UP000029640">
    <property type="component" value="Unassembled WGS sequence"/>
</dbReference>
<accession>A0A095WY72</accession>
<dbReference type="EMBL" id="AUVB01000054">
    <property type="protein sequence ID" value="KGE03569.1"/>
    <property type="molecule type" value="Genomic_DNA"/>
</dbReference>
<reference evidence="3 4" key="1">
    <citation type="journal article" date="2014" name="Genome Announc.">
        <title>Genome Sequence of Gammaproteobacterial Pseudohaliea rubra Type Strain DSM 19751, Isolated from Coastal Seawater of the Mediterranean Sea.</title>
        <authorList>
            <person name="Spring S."/>
            <person name="Fiebig A."/>
            <person name="Riedel T."/>
            <person name="Goker M."/>
            <person name="Klenk H.P."/>
        </authorList>
    </citation>
    <scope>NUCLEOTIDE SEQUENCE [LARGE SCALE GENOMIC DNA]</scope>
    <source>
        <strain evidence="3 4">DSM 19751</strain>
    </source>
</reference>
<organism evidence="3 4">
    <name type="scientific">Pseudohaliea rubra DSM 19751</name>
    <dbReference type="NCBI Taxonomy" id="1265313"/>
    <lineage>
        <taxon>Bacteria</taxon>
        <taxon>Pseudomonadati</taxon>
        <taxon>Pseudomonadota</taxon>
        <taxon>Gammaproteobacteria</taxon>
        <taxon>Cellvibrionales</taxon>
        <taxon>Halieaceae</taxon>
        <taxon>Pseudohaliea</taxon>
    </lineage>
</organism>
<evidence type="ECO:0000313" key="3">
    <source>
        <dbReference type="EMBL" id="KGE03569.1"/>
    </source>
</evidence>
<dbReference type="HOGENOM" id="CLU_096796_0_0_6"/>
<dbReference type="OrthoDB" id="3078366at2"/>
<dbReference type="RefSeq" id="WP_035513540.1">
    <property type="nucleotide sequence ID" value="NZ_KN234745.1"/>
</dbReference>
<name>A0A095WY72_9GAMM</name>
<proteinExistence type="predicted"/>
<evidence type="ECO:0000259" key="1">
    <source>
        <dbReference type="Pfam" id="PF06938"/>
    </source>
</evidence>
<dbReference type="AlphaFoldDB" id="A0A095WY72"/>
<dbReference type="PATRIC" id="fig|1265313.6.peg.1927"/>
<dbReference type="Gene3D" id="2.30.270.10">
    <property type="entry name" value="duf1285 protein"/>
    <property type="match status" value="1"/>
</dbReference>
<dbReference type="Gene3D" id="3.10.540.10">
    <property type="entry name" value="duf1285 like domain"/>
    <property type="match status" value="1"/>
</dbReference>
<feature type="domain" description="DUF1285" evidence="1">
    <location>
        <begin position="22"/>
        <end position="87"/>
    </location>
</feature>
<feature type="domain" description="DUF1285" evidence="2">
    <location>
        <begin position="90"/>
        <end position="177"/>
    </location>
</feature>
<dbReference type="InterPro" id="IPR010707">
    <property type="entry name" value="DUF1285"/>
</dbReference>
<dbReference type="InterPro" id="IPR023361">
    <property type="entry name" value="DUF1285_beta_roll_sf"/>
</dbReference>